<dbReference type="Proteomes" id="UP001163624">
    <property type="component" value="Chromosome"/>
</dbReference>
<dbReference type="RefSeq" id="WP_254474097.1">
    <property type="nucleotide sequence ID" value="NZ_CP113432.1"/>
</dbReference>
<gene>
    <name evidence="1" type="ORF">OU419_15290</name>
</gene>
<dbReference type="EMBL" id="CP113432">
    <property type="protein sequence ID" value="WAI47143.1"/>
    <property type="molecule type" value="Genomic_DNA"/>
</dbReference>
<keyword evidence="2" id="KW-1185">Reference proteome</keyword>
<sequence length="102" mass="11784">MDINIRNAVIVALTQALLGSISNNFRAILIRTAKDLHIEFYIYQKLEEDMEEIEDIITEFDSLVMGIEAVAISYEVRVGTEKIDFSGEDITPIYIRRRQNFL</sequence>
<dbReference type="Pfam" id="PF26541">
    <property type="entry name" value="MafI2"/>
    <property type="match status" value="1"/>
</dbReference>
<evidence type="ECO:0000313" key="1">
    <source>
        <dbReference type="EMBL" id="WAI47143.1"/>
    </source>
</evidence>
<organism evidence="1 2">
    <name type="scientific">Pseudomonas triclosanedens</name>
    <dbReference type="NCBI Taxonomy" id="2961893"/>
    <lineage>
        <taxon>Bacteria</taxon>
        <taxon>Pseudomonadati</taxon>
        <taxon>Pseudomonadota</taxon>
        <taxon>Gammaproteobacteria</taxon>
        <taxon>Pseudomonadales</taxon>
        <taxon>Pseudomonadaceae</taxon>
        <taxon>Pseudomonas</taxon>
    </lineage>
</organism>
<proteinExistence type="predicted"/>
<reference evidence="1" key="1">
    <citation type="submission" date="2022-11" db="EMBL/GenBank/DDBJ databases">
        <title>Pseudomonas triclosanedens sp. nov., a triclosan degrader isolated from activated sludge.</title>
        <authorList>
            <person name="Yin Y."/>
            <person name="Lu Z."/>
        </authorList>
    </citation>
    <scope>NUCLEOTIDE SEQUENCE</scope>
    <source>
        <strain evidence="1">ZM23</strain>
    </source>
</reference>
<protein>
    <submittedName>
        <fullName evidence="1">Uncharacterized protein</fullName>
    </submittedName>
</protein>
<evidence type="ECO:0000313" key="2">
    <source>
        <dbReference type="Proteomes" id="UP001163624"/>
    </source>
</evidence>
<dbReference type="InterPro" id="IPR058702">
    <property type="entry name" value="MafI2-like"/>
</dbReference>
<name>A0ABY6ZQX2_9PSED</name>
<accession>A0ABY6ZQX2</accession>